<sequence length="90" mass="10502">MGVRQVVVPPERHPLTVCRWTFFVEHHGYVGRKRHEYSGSIGLLTQPLGSYYLLVKPSCSRSTPDRFWNRDEEDNEDDEGTEAEYSQDSR</sequence>
<evidence type="ECO:0000313" key="2">
    <source>
        <dbReference type="EMBL" id="GGM29970.1"/>
    </source>
</evidence>
<gene>
    <name evidence="2" type="ORF">GCM10009006_09340</name>
</gene>
<dbReference type="AlphaFoldDB" id="A0A830FEL3"/>
<organism evidence="2 3">
    <name type="scientific">Haloarcula argentinensis</name>
    <dbReference type="NCBI Taxonomy" id="43776"/>
    <lineage>
        <taxon>Archaea</taxon>
        <taxon>Methanobacteriati</taxon>
        <taxon>Methanobacteriota</taxon>
        <taxon>Stenosarchaea group</taxon>
        <taxon>Halobacteria</taxon>
        <taxon>Halobacteriales</taxon>
        <taxon>Haloarculaceae</taxon>
        <taxon>Haloarcula</taxon>
    </lineage>
</organism>
<dbReference type="EMBL" id="BMON01000001">
    <property type="protein sequence ID" value="GGM29970.1"/>
    <property type="molecule type" value="Genomic_DNA"/>
</dbReference>
<dbReference type="Proteomes" id="UP000656367">
    <property type="component" value="Unassembled WGS sequence"/>
</dbReference>
<reference evidence="2" key="2">
    <citation type="submission" date="2020-09" db="EMBL/GenBank/DDBJ databases">
        <authorList>
            <person name="Sun Q."/>
            <person name="Ohkuma M."/>
        </authorList>
    </citation>
    <scope>NUCLEOTIDE SEQUENCE</scope>
    <source>
        <strain evidence="2">JCM 15759</strain>
    </source>
</reference>
<protein>
    <submittedName>
        <fullName evidence="2">Uncharacterized protein</fullName>
    </submittedName>
</protein>
<feature type="compositionally biased region" description="Acidic residues" evidence="1">
    <location>
        <begin position="71"/>
        <end position="82"/>
    </location>
</feature>
<feature type="region of interest" description="Disordered" evidence="1">
    <location>
        <begin position="59"/>
        <end position="90"/>
    </location>
</feature>
<reference evidence="2" key="1">
    <citation type="journal article" date="2014" name="Int. J. Syst. Evol. Microbiol.">
        <title>Complete genome sequence of Corynebacterium casei LMG S-19264T (=DSM 44701T), isolated from a smear-ripened cheese.</title>
        <authorList>
            <consortium name="US DOE Joint Genome Institute (JGI-PGF)"/>
            <person name="Walter F."/>
            <person name="Albersmeier A."/>
            <person name="Kalinowski J."/>
            <person name="Ruckert C."/>
        </authorList>
    </citation>
    <scope>NUCLEOTIDE SEQUENCE</scope>
    <source>
        <strain evidence="2">JCM 15759</strain>
    </source>
</reference>
<proteinExistence type="predicted"/>
<accession>A0A830FEL3</accession>
<name>A0A830FEL3_HALAR</name>
<comment type="caution">
    <text evidence="2">The sequence shown here is derived from an EMBL/GenBank/DDBJ whole genome shotgun (WGS) entry which is preliminary data.</text>
</comment>
<evidence type="ECO:0000313" key="3">
    <source>
        <dbReference type="Proteomes" id="UP000656367"/>
    </source>
</evidence>
<evidence type="ECO:0000256" key="1">
    <source>
        <dbReference type="SAM" id="MobiDB-lite"/>
    </source>
</evidence>